<dbReference type="OrthoDB" id="2019015at2759"/>
<evidence type="ECO:0000256" key="1">
    <source>
        <dbReference type="ARBA" id="ARBA00001974"/>
    </source>
</evidence>
<dbReference type="PANTHER" id="PTHR10742:SF405">
    <property type="entry name" value="PEROXISOMAL N(1)-ACETYL-SPERMINE_SPERMIDINE OXIDASE"/>
    <property type="match status" value="1"/>
</dbReference>
<dbReference type="Gene3D" id="3.90.660.10">
    <property type="match status" value="1"/>
</dbReference>
<evidence type="ECO:0000313" key="11">
    <source>
        <dbReference type="Proteomes" id="UP000283509"/>
    </source>
</evidence>
<dbReference type="InterPro" id="IPR036188">
    <property type="entry name" value="FAD/NAD-bd_sf"/>
</dbReference>
<dbReference type="InterPro" id="IPR050281">
    <property type="entry name" value="Flavin_monoamine_oxidase"/>
</dbReference>
<comment type="subcellular location">
    <subcellularLocation>
        <location evidence="2">Cytoplasm</location>
    </subcellularLocation>
</comment>
<keyword evidence="4" id="KW-0963">Cytoplasm</keyword>
<name>A0A423SIH1_PENVA</name>
<feature type="compositionally biased region" description="Polar residues" evidence="8">
    <location>
        <begin position="1"/>
        <end position="12"/>
    </location>
</feature>
<reference evidence="10 11" key="2">
    <citation type="submission" date="2019-01" db="EMBL/GenBank/DDBJ databases">
        <title>The decoding of complex shrimp genome reveals the adaptation for benthos swimmer, frequently molting mechanism and breeding impact on genome.</title>
        <authorList>
            <person name="Sun Y."/>
            <person name="Gao Y."/>
            <person name="Yu Y."/>
        </authorList>
    </citation>
    <scope>NUCLEOTIDE SEQUENCE [LARGE SCALE GENOMIC DNA]</scope>
    <source>
        <tissue evidence="10">Muscle</tissue>
    </source>
</reference>
<comment type="similarity">
    <text evidence="3">Belongs to the flavin monoamine oxidase family.</text>
</comment>
<dbReference type="SUPFAM" id="SSF51905">
    <property type="entry name" value="FAD/NAD(P)-binding domain"/>
    <property type="match status" value="1"/>
</dbReference>
<gene>
    <name evidence="10" type="ORF">C7M84_018119</name>
</gene>
<evidence type="ECO:0000259" key="9">
    <source>
        <dbReference type="Pfam" id="PF01593"/>
    </source>
</evidence>
<dbReference type="InterPro" id="IPR002937">
    <property type="entry name" value="Amino_oxidase"/>
</dbReference>
<dbReference type="Gene3D" id="3.50.50.60">
    <property type="entry name" value="FAD/NAD(P)-binding domain"/>
    <property type="match status" value="1"/>
</dbReference>
<comment type="cofactor">
    <cofactor evidence="1">
        <name>FAD</name>
        <dbReference type="ChEBI" id="CHEBI:57692"/>
    </cofactor>
</comment>
<dbReference type="SUPFAM" id="SSF54373">
    <property type="entry name" value="FAD-linked reductases, C-terminal domain"/>
    <property type="match status" value="1"/>
</dbReference>
<reference evidence="10 11" key="1">
    <citation type="submission" date="2018-04" db="EMBL/GenBank/DDBJ databases">
        <authorList>
            <person name="Zhang X."/>
            <person name="Yuan J."/>
            <person name="Li F."/>
            <person name="Xiang J."/>
        </authorList>
    </citation>
    <scope>NUCLEOTIDE SEQUENCE [LARGE SCALE GENOMIC DNA]</scope>
    <source>
        <tissue evidence="10">Muscle</tissue>
    </source>
</reference>
<feature type="domain" description="Amine oxidase" evidence="9">
    <location>
        <begin position="67"/>
        <end position="532"/>
    </location>
</feature>
<keyword evidence="5" id="KW-0285">Flavoprotein</keyword>
<feature type="region of interest" description="Disordered" evidence="8">
    <location>
        <begin position="1"/>
        <end position="20"/>
    </location>
</feature>
<proteinExistence type="inferred from homology"/>
<dbReference type="EMBL" id="QCYY01003348">
    <property type="protein sequence ID" value="ROT63985.1"/>
    <property type="molecule type" value="Genomic_DNA"/>
</dbReference>
<evidence type="ECO:0000256" key="3">
    <source>
        <dbReference type="ARBA" id="ARBA00005995"/>
    </source>
</evidence>
<dbReference type="GO" id="GO:0005737">
    <property type="term" value="C:cytoplasm"/>
    <property type="evidence" value="ECO:0007669"/>
    <property type="project" value="UniProtKB-SubCell"/>
</dbReference>
<evidence type="ECO:0000256" key="6">
    <source>
        <dbReference type="ARBA" id="ARBA00022827"/>
    </source>
</evidence>
<keyword evidence="7" id="KW-0560">Oxidoreductase</keyword>
<evidence type="ECO:0000256" key="2">
    <source>
        <dbReference type="ARBA" id="ARBA00004496"/>
    </source>
</evidence>
<evidence type="ECO:0000256" key="5">
    <source>
        <dbReference type="ARBA" id="ARBA00022630"/>
    </source>
</evidence>
<evidence type="ECO:0000256" key="8">
    <source>
        <dbReference type="SAM" id="MobiDB-lite"/>
    </source>
</evidence>
<keyword evidence="6" id="KW-0274">FAD</keyword>
<dbReference type="Proteomes" id="UP000283509">
    <property type="component" value="Unassembled WGS sequence"/>
</dbReference>
<comment type="caution">
    <text evidence="10">The sequence shown here is derived from an EMBL/GenBank/DDBJ whole genome shotgun (WGS) entry which is preliminary data.</text>
</comment>
<evidence type="ECO:0000313" key="10">
    <source>
        <dbReference type="EMBL" id="ROT63985.1"/>
    </source>
</evidence>
<dbReference type="GO" id="GO:0046592">
    <property type="term" value="F:polyamine oxidase activity"/>
    <property type="evidence" value="ECO:0007669"/>
    <property type="project" value="TreeGrafter"/>
</dbReference>
<protein>
    <recommendedName>
        <fullName evidence="9">Amine oxidase domain-containing protein</fullName>
    </recommendedName>
</protein>
<organism evidence="10 11">
    <name type="scientific">Penaeus vannamei</name>
    <name type="common">Whiteleg shrimp</name>
    <name type="synonym">Litopenaeus vannamei</name>
    <dbReference type="NCBI Taxonomy" id="6689"/>
    <lineage>
        <taxon>Eukaryota</taxon>
        <taxon>Metazoa</taxon>
        <taxon>Ecdysozoa</taxon>
        <taxon>Arthropoda</taxon>
        <taxon>Crustacea</taxon>
        <taxon>Multicrustacea</taxon>
        <taxon>Malacostraca</taxon>
        <taxon>Eumalacostraca</taxon>
        <taxon>Eucarida</taxon>
        <taxon>Decapoda</taxon>
        <taxon>Dendrobranchiata</taxon>
        <taxon>Penaeoidea</taxon>
        <taxon>Penaeidae</taxon>
        <taxon>Penaeus</taxon>
    </lineage>
</organism>
<dbReference type="Pfam" id="PF01593">
    <property type="entry name" value="Amino_oxidase"/>
    <property type="match status" value="1"/>
</dbReference>
<evidence type="ECO:0000256" key="7">
    <source>
        <dbReference type="ARBA" id="ARBA00023002"/>
    </source>
</evidence>
<dbReference type="PANTHER" id="PTHR10742">
    <property type="entry name" value="FLAVIN MONOAMINE OXIDASE"/>
    <property type="match status" value="1"/>
</dbReference>
<keyword evidence="11" id="KW-1185">Reference proteome</keyword>
<sequence length="561" mass="62837">MAQNHTENNNNKKSQDLRPARGLRPSWQHWALGDVNMSAKKADDTGGQENQNECFQTCKVVIIGAGMAGLSAANHLMKNNIHDFVILEARNRVGGRIIAITIDGRKMELGANWIHGILGNPIYELASANGLVNIIQDNKPHNVVATLPDGRRVPFHIVQEIYDAYFWFFKRCEEYFLCKYIPPDGIESVGAHIRLEISIYLEQFPEHERRIRNLIFNYLLNRETCISGCNTMEEIDLMEIGSYTELPGGNVVLPGGYSSILGPLTKDIEEEKLLKGHPVASVRWKPPLNGFKSGTSGRQPAASPARKARAKVEVVCQNGKKFYADHVICTIPLGVLKENGKTVFDPPLPEYKMDSINRLCFGVVDKIYLEYERPFLNPGLTEVLCLWDPIDPSEPIHERWFKKIYSFSKVTETLLLAWISGDEAKYMETLPFDVVSEKCTAILRQFLNDPFIPKPKRCINTTWWSQPYTRGSYTAVGVGASQVDITNIAHPLYMQPTCSKPAVLFAGEHCHPSFYSTVHGAYLSGREAAQTLCVPDTPPEVVLDVEGTADLSSWIEGISLN</sequence>
<evidence type="ECO:0000256" key="4">
    <source>
        <dbReference type="ARBA" id="ARBA00022490"/>
    </source>
</evidence>
<accession>A0A423SIH1</accession>
<dbReference type="AlphaFoldDB" id="A0A423SIH1"/>